<dbReference type="InterPro" id="IPR048136">
    <property type="entry name" value="STM3941-like"/>
</dbReference>
<gene>
    <name evidence="2" type="ORF">O0S08_35935</name>
</gene>
<dbReference type="RefSeq" id="WP_269033965.1">
    <property type="nucleotide sequence ID" value="NZ_CP114040.1"/>
</dbReference>
<name>A0ABY7GX91_9BACT</name>
<evidence type="ECO:0000313" key="3">
    <source>
        <dbReference type="Proteomes" id="UP001164459"/>
    </source>
</evidence>
<protein>
    <recommendedName>
        <fullName evidence="4">PH domain-containing protein</fullName>
    </recommendedName>
</protein>
<accession>A0ABY7GX91</accession>
<dbReference type="NCBIfam" id="NF041635">
    <property type="entry name" value="STM3941_fam"/>
    <property type="match status" value="1"/>
</dbReference>
<keyword evidence="1" id="KW-0812">Transmembrane</keyword>
<feature type="transmembrane region" description="Helical" evidence="1">
    <location>
        <begin position="45"/>
        <end position="66"/>
    </location>
</feature>
<dbReference type="EMBL" id="CP114040">
    <property type="protein sequence ID" value="WAS91603.1"/>
    <property type="molecule type" value="Genomic_DNA"/>
</dbReference>
<keyword evidence="3" id="KW-1185">Reference proteome</keyword>
<evidence type="ECO:0008006" key="4">
    <source>
        <dbReference type="Google" id="ProtNLM"/>
    </source>
</evidence>
<reference evidence="2" key="1">
    <citation type="submission" date="2022-11" db="EMBL/GenBank/DDBJ databases">
        <title>Minimal conservation of predation-associated metabolite biosynthetic gene clusters underscores biosynthetic potential of Myxococcota including descriptions for ten novel species: Archangium lansinium sp. nov., Myxococcus landrumus sp. nov., Nannocystis bai.</title>
        <authorList>
            <person name="Ahearne A."/>
            <person name="Stevens C."/>
            <person name="Dowd S."/>
        </authorList>
    </citation>
    <scope>NUCLEOTIDE SEQUENCE</scope>
    <source>
        <strain evidence="2">Fl3</strain>
    </source>
</reference>
<sequence>MDTSRTLEILHAPVRLLGYVALALLMTAASLMLVVPAVPELAGAAFTRVIGTIGALFFGLCTCLWLRQLLTTGAVVTLSPAGLRDVRIAREVIPWSAIDRLSLWTMQNQSFVVVALAPEVEQRLTRTRIARWTRSANRRLGADGLCVSAHGLKVDLATLGSLIQAYAAAHGAPAARSSSS</sequence>
<dbReference type="Proteomes" id="UP001164459">
    <property type="component" value="Chromosome"/>
</dbReference>
<evidence type="ECO:0000256" key="1">
    <source>
        <dbReference type="SAM" id="Phobius"/>
    </source>
</evidence>
<keyword evidence="1" id="KW-1133">Transmembrane helix</keyword>
<proteinExistence type="predicted"/>
<evidence type="ECO:0000313" key="2">
    <source>
        <dbReference type="EMBL" id="WAS91603.1"/>
    </source>
</evidence>
<feature type="transmembrane region" description="Helical" evidence="1">
    <location>
        <begin position="16"/>
        <end position="39"/>
    </location>
</feature>
<organism evidence="2 3">
    <name type="scientific">Nannocystis punicea</name>
    <dbReference type="NCBI Taxonomy" id="2995304"/>
    <lineage>
        <taxon>Bacteria</taxon>
        <taxon>Pseudomonadati</taxon>
        <taxon>Myxococcota</taxon>
        <taxon>Polyangia</taxon>
        <taxon>Nannocystales</taxon>
        <taxon>Nannocystaceae</taxon>
        <taxon>Nannocystis</taxon>
    </lineage>
</organism>
<keyword evidence="1" id="KW-0472">Membrane</keyword>